<dbReference type="AlphaFoldDB" id="A0A919YCA9"/>
<dbReference type="CDD" id="cd06267">
    <property type="entry name" value="PBP1_LacI_sugar_binding-like"/>
    <property type="match status" value="1"/>
</dbReference>
<dbReference type="Proteomes" id="UP000682811">
    <property type="component" value="Unassembled WGS sequence"/>
</dbReference>
<dbReference type="SMART" id="SM00354">
    <property type="entry name" value="HTH_LACI"/>
    <property type="match status" value="1"/>
</dbReference>
<comment type="caution">
    <text evidence="6">The sequence shown here is derived from an EMBL/GenBank/DDBJ whole genome shotgun (WGS) entry which is preliminary data.</text>
</comment>
<evidence type="ECO:0000256" key="2">
    <source>
        <dbReference type="ARBA" id="ARBA00023015"/>
    </source>
</evidence>
<dbReference type="InterPro" id="IPR028082">
    <property type="entry name" value="Peripla_BP_I"/>
</dbReference>
<keyword evidence="4" id="KW-0804">Transcription</keyword>
<gene>
    <name evidence="6" type="ORF">J34TS1_06570</name>
</gene>
<dbReference type="SUPFAM" id="SSF47413">
    <property type="entry name" value="lambda repressor-like DNA-binding domains"/>
    <property type="match status" value="1"/>
</dbReference>
<reference evidence="6 7" key="1">
    <citation type="submission" date="2021-03" db="EMBL/GenBank/DDBJ databases">
        <title>Antimicrobial resistance genes in bacteria isolated from Japanese honey, and their potential for conferring macrolide and lincosamide resistance in the American foulbrood pathogen Paenibacillus larvae.</title>
        <authorList>
            <person name="Okamoto M."/>
            <person name="Kumagai M."/>
            <person name="Kanamori H."/>
            <person name="Takamatsu D."/>
        </authorList>
    </citation>
    <scope>NUCLEOTIDE SEQUENCE [LARGE SCALE GENOMIC DNA]</scope>
    <source>
        <strain evidence="6 7">J34TS1</strain>
    </source>
</reference>
<dbReference type="GO" id="GO:0003700">
    <property type="term" value="F:DNA-binding transcription factor activity"/>
    <property type="evidence" value="ECO:0007669"/>
    <property type="project" value="TreeGrafter"/>
</dbReference>
<dbReference type="PRINTS" id="PR00036">
    <property type="entry name" value="HTHLACI"/>
</dbReference>
<keyword evidence="3" id="KW-0238">DNA-binding</keyword>
<dbReference type="GO" id="GO:0000976">
    <property type="term" value="F:transcription cis-regulatory region binding"/>
    <property type="evidence" value="ECO:0007669"/>
    <property type="project" value="TreeGrafter"/>
</dbReference>
<dbReference type="InterPro" id="IPR010982">
    <property type="entry name" value="Lambda_DNA-bd_dom_sf"/>
</dbReference>
<protein>
    <submittedName>
        <fullName evidence="6">LacI family transcriptional regulator</fullName>
    </submittedName>
</protein>
<dbReference type="InterPro" id="IPR000843">
    <property type="entry name" value="HTH_LacI"/>
</dbReference>
<dbReference type="RefSeq" id="WP_306436661.1">
    <property type="nucleotide sequence ID" value="NZ_AP025343.1"/>
</dbReference>
<dbReference type="InterPro" id="IPR046335">
    <property type="entry name" value="LacI/GalR-like_sensor"/>
</dbReference>
<dbReference type="Gene3D" id="3.40.50.2300">
    <property type="match status" value="2"/>
</dbReference>
<evidence type="ECO:0000259" key="5">
    <source>
        <dbReference type="PROSITE" id="PS50932"/>
    </source>
</evidence>
<sequence>MSEVIELASIHDVAKEAGVSVATVSKVINHYPDVSEKTRKKVKNAIALLRYRPNVIARGLVTGRSWTVGVLINIPFTNPYVSMLLEGVKTALENSGYDLMRLSARLNDPDYSFADHCQSRNLDGVVVFGVEKEHRCIQELIQSGIPTMFVDTDVTGHRAGNITTDNRSGVHMAVQHLYELGHRRIACLAGIPGQAVNDSRLAGYRDGLQAASIPYRADYVLAGDYSFESGLTGMQELLQLDAPPTAVVCTSDMTAFGAIHAIEARGLTVPEDISVVGFDNIFEAELFKPALTTVNQNIHTIGVKSIEELIAMIKNPDYPPPVVMEPASLVIRESTARLVGSEITR</sequence>
<evidence type="ECO:0000256" key="3">
    <source>
        <dbReference type="ARBA" id="ARBA00023125"/>
    </source>
</evidence>
<organism evidence="6 7">
    <name type="scientific">Paenibacillus azoreducens</name>
    <dbReference type="NCBI Taxonomy" id="116718"/>
    <lineage>
        <taxon>Bacteria</taxon>
        <taxon>Bacillati</taxon>
        <taxon>Bacillota</taxon>
        <taxon>Bacilli</taxon>
        <taxon>Bacillales</taxon>
        <taxon>Paenibacillaceae</taxon>
        <taxon>Paenibacillus</taxon>
    </lineage>
</organism>
<accession>A0A919YCA9</accession>
<evidence type="ECO:0000256" key="4">
    <source>
        <dbReference type="ARBA" id="ARBA00023163"/>
    </source>
</evidence>
<dbReference type="PANTHER" id="PTHR30146:SF148">
    <property type="entry name" value="HTH-TYPE TRANSCRIPTIONAL REPRESSOR PURR-RELATED"/>
    <property type="match status" value="1"/>
</dbReference>
<keyword evidence="7" id="KW-1185">Reference proteome</keyword>
<dbReference type="PROSITE" id="PS50932">
    <property type="entry name" value="HTH_LACI_2"/>
    <property type="match status" value="1"/>
</dbReference>
<keyword evidence="1" id="KW-0678">Repressor</keyword>
<dbReference type="Pfam" id="PF00356">
    <property type="entry name" value="LacI"/>
    <property type="match status" value="1"/>
</dbReference>
<evidence type="ECO:0000313" key="7">
    <source>
        <dbReference type="Proteomes" id="UP000682811"/>
    </source>
</evidence>
<evidence type="ECO:0000313" key="6">
    <source>
        <dbReference type="EMBL" id="GIO45892.1"/>
    </source>
</evidence>
<dbReference type="Pfam" id="PF13377">
    <property type="entry name" value="Peripla_BP_3"/>
    <property type="match status" value="1"/>
</dbReference>
<dbReference type="PANTHER" id="PTHR30146">
    <property type="entry name" value="LACI-RELATED TRANSCRIPTIONAL REPRESSOR"/>
    <property type="match status" value="1"/>
</dbReference>
<keyword evidence="2" id="KW-0805">Transcription regulation</keyword>
<dbReference type="Gene3D" id="1.10.260.40">
    <property type="entry name" value="lambda repressor-like DNA-binding domains"/>
    <property type="match status" value="1"/>
</dbReference>
<dbReference type="CDD" id="cd01392">
    <property type="entry name" value="HTH_LacI"/>
    <property type="match status" value="1"/>
</dbReference>
<feature type="domain" description="HTH lacI-type" evidence="5">
    <location>
        <begin position="8"/>
        <end position="62"/>
    </location>
</feature>
<name>A0A919YCA9_9BACL</name>
<dbReference type="PROSITE" id="PS00356">
    <property type="entry name" value="HTH_LACI_1"/>
    <property type="match status" value="1"/>
</dbReference>
<dbReference type="EMBL" id="BORT01000002">
    <property type="protein sequence ID" value="GIO45892.1"/>
    <property type="molecule type" value="Genomic_DNA"/>
</dbReference>
<proteinExistence type="predicted"/>
<dbReference type="SUPFAM" id="SSF53822">
    <property type="entry name" value="Periplasmic binding protein-like I"/>
    <property type="match status" value="1"/>
</dbReference>
<evidence type="ECO:0000256" key="1">
    <source>
        <dbReference type="ARBA" id="ARBA00022491"/>
    </source>
</evidence>